<dbReference type="Pfam" id="PF01814">
    <property type="entry name" value="Hemerythrin"/>
    <property type="match status" value="1"/>
</dbReference>
<sequence length="219" mass="24711">MTAPQAPTERIVTGNHPDRINFTEMYVTHDSFRRDLRRLAAAVGAGRAADPRVRDGWRNFKRQLHVHHTVEDAWLWPRLKGLVADRPDDLALLAAMEAEHAVLDPRLASVDAALDGAAPGLPAEVAELTRVLEQHLRHEEEDALPLIQSVMTPADWRGFARAMARTQGPRGAAVWVPWITDGMTPADARRFLDRLPAPLRVLNRLVWQSRYRGRQLFAH</sequence>
<gene>
    <name evidence="2" type="ORF">V2S66_08830</name>
</gene>
<evidence type="ECO:0000259" key="1">
    <source>
        <dbReference type="Pfam" id="PF01814"/>
    </source>
</evidence>
<evidence type="ECO:0000313" key="3">
    <source>
        <dbReference type="Proteomes" id="UP001344658"/>
    </source>
</evidence>
<dbReference type="EMBL" id="JAZEWV010000005">
    <property type="protein sequence ID" value="MEE4542070.1"/>
    <property type="molecule type" value="Genomic_DNA"/>
</dbReference>
<dbReference type="Proteomes" id="UP001344658">
    <property type="component" value="Unassembled WGS sequence"/>
</dbReference>
<comment type="caution">
    <text evidence="2">The sequence shown here is derived from an EMBL/GenBank/DDBJ whole genome shotgun (WGS) entry which is preliminary data.</text>
</comment>
<feature type="domain" description="Hemerythrin-like" evidence="1">
    <location>
        <begin position="25"/>
        <end position="147"/>
    </location>
</feature>
<reference evidence="2 3" key="1">
    <citation type="submission" date="2023-12" db="EMBL/GenBank/DDBJ databases">
        <title>Streptomyces sp. V4-01.</title>
        <authorList>
            <person name="Somphong A."/>
            <person name="Phongsopitanun W."/>
        </authorList>
    </citation>
    <scope>NUCLEOTIDE SEQUENCE [LARGE SCALE GENOMIC DNA]</scope>
    <source>
        <strain evidence="2 3">V4-01</strain>
    </source>
</reference>
<dbReference type="RefSeq" id="WP_330793994.1">
    <property type="nucleotide sequence ID" value="NZ_JAZEWV010000005.1"/>
</dbReference>
<name>A0ABU7P8D1_9ACTN</name>
<proteinExistence type="predicted"/>
<evidence type="ECO:0000313" key="2">
    <source>
        <dbReference type="EMBL" id="MEE4542070.1"/>
    </source>
</evidence>
<dbReference type="Gene3D" id="1.20.120.520">
    <property type="entry name" value="nmb1532 protein domain like"/>
    <property type="match status" value="1"/>
</dbReference>
<keyword evidence="3" id="KW-1185">Reference proteome</keyword>
<accession>A0ABU7P8D1</accession>
<dbReference type="CDD" id="cd12108">
    <property type="entry name" value="Hr-like"/>
    <property type="match status" value="1"/>
</dbReference>
<dbReference type="InterPro" id="IPR012312">
    <property type="entry name" value="Hemerythrin-like"/>
</dbReference>
<organism evidence="2 3">
    <name type="scientific">Actinacidiphila polyblastidii</name>
    <dbReference type="NCBI Taxonomy" id="3110430"/>
    <lineage>
        <taxon>Bacteria</taxon>
        <taxon>Bacillati</taxon>
        <taxon>Actinomycetota</taxon>
        <taxon>Actinomycetes</taxon>
        <taxon>Kitasatosporales</taxon>
        <taxon>Streptomycetaceae</taxon>
        <taxon>Actinacidiphila</taxon>
    </lineage>
</organism>
<protein>
    <submittedName>
        <fullName evidence="2">Hemerythrin domain-containing protein</fullName>
    </submittedName>
</protein>